<name>A0A1G2QDY8_9BACT</name>
<dbReference type="PANTHER" id="PTHR39157">
    <property type="entry name" value="INTEGRAL MEMBRANE PROTEIN-RELATED"/>
    <property type="match status" value="1"/>
</dbReference>
<dbReference type="Proteomes" id="UP000177043">
    <property type="component" value="Unassembled WGS sequence"/>
</dbReference>
<evidence type="ECO:0000313" key="4">
    <source>
        <dbReference type="Proteomes" id="UP000177043"/>
    </source>
</evidence>
<sequence length="178" mass="19330">MSKYISISESPLARFLFSNTVMAPLWLAVRLYVGWAWLSAGLGKIVNPKWVGDEAGTALAGFINGALAKTAGAHPDVSGWYADFLQNMVLPYVGTWAHLVAWGEVLVGGALIIGLFTGISAFVGLFMNMNFMLAGALSINPILFALSILLVLAWRVAGYWGVDKYLLPKLGVPWRRKN</sequence>
<feature type="transmembrane region" description="Helical" evidence="1">
    <location>
        <begin position="12"/>
        <end position="33"/>
    </location>
</feature>
<reference evidence="3 4" key="1">
    <citation type="journal article" date="2016" name="Nat. Commun.">
        <title>Thousands of microbial genomes shed light on interconnected biogeochemical processes in an aquifer system.</title>
        <authorList>
            <person name="Anantharaman K."/>
            <person name="Brown C.T."/>
            <person name="Hug L.A."/>
            <person name="Sharon I."/>
            <person name="Castelle C.J."/>
            <person name="Probst A.J."/>
            <person name="Thomas B.C."/>
            <person name="Singh A."/>
            <person name="Wilkins M.J."/>
            <person name="Karaoz U."/>
            <person name="Brodie E.L."/>
            <person name="Williams K.H."/>
            <person name="Hubbard S.S."/>
            <person name="Banfield J.F."/>
        </authorList>
    </citation>
    <scope>NUCLEOTIDE SEQUENCE [LARGE SCALE GENOMIC DNA]</scope>
</reference>
<protein>
    <submittedName>
        <fullName evidence="3">DoxX family protein</fullName>
    </submittedName>
</protein>
<dbReference type="InterPro" id="IPR007301">
    <property type="entry name" value="DoxD"/>
</dbReference>
<keyword evidence="1" id="KW-0812">Transmembrane</keyword>
<gene>
    <name evidence="3" type="ORF">A2571_00085</name>
</gene>
<organism evidence="3 4">
    <name type="scientific">Candidatus Vogelbacteria bacterium RIFOXYD1_FULL_44_32</name>
    <dbReference type="NCBI Taxonomy" id="1802438"/>
    <lineage>
        <taxon>Bacteria</taxon>
        <taxon>Candidatus Vogeliibacteriota</taxon>
    </lineage>
</organism>
<dbReference type="PANTHER" id="PTHR39157:SF1">
    <property type="entry name" value="DOXX FAMILY PROTEIN"/>
    <property type="match status" value="1"/>
</dbReference>
<dbReference type="Pfam" id="PF04173">
    <property type="entry name" value="DoxD"/>
    <property type="match status" value="1"/>
</dbReference>
<comment type="caution">
    <text evidence="3">The sequence shown here is derived from an EMBL/GenBank/DDBJ whole genome shotgun (WGS) entry which is preliminary data.</text>
</comment>
<evidence type="ECO:0000313" key="3">
    <source>
        <dbReference type="EMBL" id="OHA58774.1"/>
    </source>
</evidence>
<keyword evidence="1" id="KW-1133">Transmembrane helix</keyword>
<dbReference type="AlphaFoldDB" id="A0A1G2QDY8"/>
<keyword evidence="1" id="KW-0472">Membrane</keyword>
<proteinExistence type="predicted"/>
<evidence type="ECO:0000259" key="2">
    <source>
        <dbReference type="Pfam" id="PF04173"/>
    </source>
</evidence>
<accession>A0A1G2QDY8</accession>
<feature type="transmembrane region" description="Helical" evidence="1">
    <location>
        <begin position="139"/>
        <end position="162"/>
    </location>
</feature>
<feature type="domain" description="TQO small subunit DoxD" evidence="2">
    <location>
        <begin position="28"/>
        <end position="171"/>
    </location>
</feature>
<evidence type="ECO:0000256" key="1">
    <source>
        <dbReference type="SAM" id="Phobius"/>
    </source>
</evidence>
<dbReference type="STRING" id="1802438.A2571_00085"/>
<feature type="transmembrane region" description="Helical" evidence="1">
    <location>
        <begin position="105"/>
        <end position="127"/>
    </location>
</feature>
<dbReference type="EMBL" id="MHTJ01000002">
    <property type="protein sequence ID" value="OHA58774.1"/>
    <property type="molecule type" value="Genomic_DNA"/>
</dbReference>